<dbReference type="AlphaFoldDB" id="A0AAN8XR63"/>
<comment type="caution">
    <text evidence="2">The sequence shown here is derived from an EMBL/GenBank/DDBJ whole genome shotgun (WGS) entry which is preliminary data.</text>
</comment>
<feature type="region of interest" description="Disordered" evidence="1">
    <location>
        <begin position="1"/>
        <end position="53"/>
    </location>
</feature>
<feature type="compositionally biased region" description="Basic and acidic residues" evidence="1">
    <location>
        <begin position="27"/>
        <end position="41"/>
    </location>
</feature>
<accession>A0AAN8XR63</accession>
<dbReference type="Proteomes" id="UP001372834">
    <property type="component" value="Unassembled WGS sequence"/>
</dbReference>
<sequence length="53" mass="6301">HFTEDEKVNIRAVFEEDNPTRGTTAEAEQKGYDPEKEKEKEVDEEEEEKEEEE</sequence>
<organism evidence="2 3">
    <name type="scientific">Polyplax serrata</name>
    <name type="common">Common mouse louse</name>
    <dbReference type="NCBI Taxonomy" id="468196"/>
    <lineage>
        <taxon>Eukaryota</taxon>
        <taxon>Metazoa</taxon>
        <taxon>Ecdysozoa</taxon>
        <taxon>Arthropoda</taxon>
        <taxon>Hexapoda</taxon>
        <taxon>Insecta</taxon>
        <taxon>Pterygota</taxon>
        <taxon>Neoptera</taxon>
        <taxon>Paraneoptera</taxon>
        <taxon>Psocodea</taxon>
        <taxon>Troctomorpha</taxon>
        <taxon>Phthiraptera</taxon>
        <taxon>Anoplura</taxon>
        <taxon>Polyplacidae</taxon>
        <taxon>Polyplax</taxon>
    </lineage>
</organism>
<gene>
    <name evidence="2" type="ORF">RUM43_001919</name>
</gene>
<proteinExistence type="predicted"/>
<evidence type="ECO:0000313" key="2">
    <source>
        <dbReference type="EMBL" id="KAK6645639.1"/>
    </source>
</evidence>
<evidence type="ECO:0000256" key="1">
    <source>
        <dbReference type="SAM" id="MobiDB-lite"/>
    </source>
</evidence>
<dbReference type="EMBL" id="JAWJWE010000001">
    <property type="protein sequence ID" value="KAK6645639.1"/>
    <property type="molecule type" value="Genomic_DNA"/>
</dbReference>
<feature type="non-terminal residue" evidence="2">
    <location>
        <position position="1"/>
    </location>
</feature>
<evidence type="ECO:0000313" key="3">
    <source>
        <dbReference type="Proteomes" id="UP001372834"/>
    </source>
</evidence>
<reference evidence="2 3" key="1">
    <citation type="submission" date="2023-10" db="EMBL/GenBank/DDBJ databases">
        <title>Genomes of two closely related lineages of the louse Polyplax serrata with different host specificities.</title>
        <authorList>
            <person name="Martinu J."/>
            <person name="Tarabai H."/>
            <person name="Stefka J."/>
            <person name="Hypsa V."/>
        </authorList>
    </citation>
    <scope>NUCLEOTIDE SEQUENCE [LARGE SCALE GENOMIC DNA]</scope>
    <source>
        <strain evidence="2">HR10_N</strain>
    </source>
</reference>
<feature type="compositionally biased region" description="Acidic residues" evidence="1">
    <location>
        <begin position="42"/>
        <end position="53"/>
    </location>
</feature>
<name>A0AAN8XR63_POLSC</name>
<protein>
    <submittedName>
        <fullName evidence="2">Uncharacterized protein</fullName>
    </submittedName>
</protein>